<sequence length="323" mass="36994">MAASQLHLPRHISQTDIANSSPPQTKIRDDADVDEWKSTTGYRDYMLFLRRLNEAVVGYTVPSEVGACSEAITSLLSLLDEVDKLIEEAPPLETPQRFGNIAFRKWGDRLISQKSEHLLQRLLGPDLRWATPYLKPYLMESFGSFLRLDYGTGHEVSFAMFLCCLTLLRFFKPTPEEERNIVFLVFVRYLKTCWHLQDVYKLEPAGSHGVWGLDDYSFLGYIFGSGQLRNQTTISVSAAVERETPSRYPGNLYFMSIDRIHKLKTGPFHEHSSQLYSIATGVPNWEKVNKGLFKMYEAEVLGKRVVVQHLPLGGLVEWRRLDN</sequence>
<dbReference type="CDD" id="cd04087">
    <property type="entry name" value="PTPA"/>
    <property type="match status" value="1"/>
</dbReference>
<dbReference type="PIRSF" id="PIRSF016325">
    <property type="entry name" value="Phstyr_phstse_ac"/>
    <property type="match status" value="1"/>
</dbReference>
<evidence type="ECO:0000256" key="4">
    <source>
        <dbReference type="ARBA" id="ARBA00022490"/>
    </source>
</evidence>
<dbReference type="Proteomes" id="UP000053820">
    <property type="component" value="Unassembled WGS sequence"/>
</dbReference>
<dbReference type="Gene3D" id="1.20.120.1150">
    <property type="match status" value="1"/>
</dbReference>
<feature type="compositionally biased region" description="Polar residues" evidence="8">
    <location>
        <begin position="12"/>
        <end position="24"/>
    </location>
</feature>
<dbReference type="GO" id="GO:0003755">
    <property type="term" value="F:peptidyl-prolyl cis-trans isomerase activity"/>
    <property type="evidence" value="ECO:0007669"/>
    <property type="project" value="UniProtKB-KW"/>
</dbReference>
<dbReference type="PANTHER" id="PTHR10012:SF0">
    <property type="entry name" value="SERINE_THREONINE-PROTEIN PHOSPHATASE 2A ACTIVATOR"/>
    <property type="match status" value="1"/>
</dbReference>
<evidence type="ECO:0000256" key="8">
    <source>
        <dbReference type="SAM" id="MobiDB-lite"/>
    </source>
</evidence>
<evidence type="ECO:0000313" key="9">
    <source>
        <dbReference type="EMBL" id="KIJ62974.1"/>
    </source>
</evidence>
<comment type="similarity">
    <text evidence="3 7">Belongs to the PTPA-type PPIase family.</text>
</comment>
<comment type="function">
    <text evidence="7">PPIases accelerate the folding of proteins. It catalyzes the cis-trans isomerization of proline imidic peptide bonds in oligopeptides.</text>
</comment>
<keyword evidence="10" id="KW-1185">Reference proteome</keyword>
<dbReference type="GO" id="GO:0000159">
    <property type="term" value="C:protein phosphatase type 2A complex"/>
    <property type="evidence" value="ECO:0007669"/>
    <property type="project" value="TreeGrafter"/>
</dbReference>
<evidence type="ECO:0000256" key="5">
    <source>
        <dbReference type="ARBA" id="ARBA00023110"/>
    </source>
</evidence>
<dbReference type="GO" id="GO:0005737">
    <property type="term" value="C:cytoplasm"/>
    <property type="evidence" value="ECO:0007669"/>
    <property type="project" value="UniProtKB-SubCell"/>
</dbReference>
<evidence type="ECO:0000256" key="2">
    <source>
        <dbReference type="ARBA" id="ARBA00004496"/>
    </source>
</evidence>
<dbReference type="AlphaFoldDB" id="A0A0C9VBD1"/>
<dbReference type="Pfam" id="PF03095">
    <property type="entry name" value="PTPA"/>
    <property type="match status" value="1"/>
</dbReference>
<dbReference type="EC" id="5.2.1.8" evidence="7"/>
<dbReference type="SUPFAM" id="SSF140984">
    <property type="entry name" value="PTPA-like"/>
    <property type="match status" value="1"/>
</dbReference>
<dbReference type="PANTHER" id="PTHR10012">
    <property type="entry name" value="SERINE/THREONINE-PROTEIN PHOSPHATASE 2A REGULATORY SUBUNIT B"/>
    <property type="match status" value="1"/>
</dbReference>
<comment type="subcellular location">
    <subcellularLocation>
        <location evidence="2 7">Cytoplasm</location>
    </subcellularLocation>
</comment>
<protein>
    <recommendedName>
        <fullName evidence="7">Serine/threonine-protein phosphatase 2A activator</fullName>
        <ecNumber evidence="7">5.2.1.8</ecNumber>
    </recommendedName>
    <alternativeName>
        <fullName evidence="7">Phosphotyrosyl phosphatase activator</fullName>
    </alternativeName>
</protein>
<accession>A0A0C9VBD1</accession>
<dbReference type="EMBL" id="KN839853">
    <property type="protein sequence ID" value="KIJ62974.1"/>
    <property type="molecule type" value="Genomic_DNA"/>
</dbReference>
<gene>
    <name evidence="9" type="ORF">HYDPIDRAFT_93620</name>
</gene>
<evidence type="ECO:0000256" key="7">
    <source>
        <dbReference type="RuleBase" id="RU361210"/>
    </source>
</evidence>
<name>A0A0C9VBD1_9AGAM</name>
<dbReference type="GO" id="GO:0005634">
    <property type="term" value="C:nucleus"/>
    <property type="evidence" value="ECO:0007669"/>
    <property type="project" value="TreeGrafter"/>
</dbReference>
<evidence type="ECO:0000313" key="10">
    <source>
        <dbReference type="Proteomes" id="UP000053820"/>
    </source>
</evidence>
<proteinExistence type="inferred from homology"/>
<feature type="region of interest" description="Disordered" evidence="8">
    <location>
        <begin position="1"/>
        <end position="30"/>
    </location>
</feature>
<evidence type="ECO:0000256" key="6">
    <source>
        <dbReference type="ARBA" id="ARBA00023235"/>
    </source>
</evidence>
<dbReference type="HOGENOM" id="CLU_030733_1_0_1"/>
<keyword evidence="4 7" id="KW-0963">Cytoplasm</keyword>
<dbReference type="OrthoDB" id="16120at2759"/>
<comment type="catalytic activity">
    <reaction evidence="1 7">
        <text>[protein]-peptidylproline (omega=180) = [protein]-peptidylproline (omega=0)</text>
        <dbReference type="Rhea" id="RHEA:16237"/>
        <dbReference type="Rhea" id="RHEA-COMP:10747"/>
        <dbReference type="Rhea" id="RHEA-COMP:10748"/>
        <dbReference type="ChEBI" id="CHEBI:83833"/>
        <dbReference type="ChEBI" id="CHEBI:83834"/>
        <dbReference type="EC" id="5.2.1.8"/>
    </reaction>
</comment>
<keyword evidence="6 7" id="KW-0413">Isomerase</keyword>
<dbReference type="InterPro" id="IPR037218">
    <property type="entry name" value="PTPA_sf"/>
</dbReference>
<organism evidence="9 10">
    <name type="scientific">Hydnomerulius pinastri MD-312</name>
    <dbReference type="NCBI Taxonomy" id="994086"/>
    <lineage>
        <taxon>Eukaryota</taxon>
        <taxon>Fungi</taxon>
        <taxon>Dikarya</taxon>
        <taxon>Basidiomycota</taxon>
        <taxon>Agaricomycotina</taxon>
        <taxon>Agaricomycetes</taxon>
        <taxon>Agaricomycetidae</taxon>
        <taxon>Boletales</taxon>
        <taxon>Boletales incertae sedis</taxon>
        <taxon>Leucogyrophana</taxon>
    </lineage>
</organism>
<dbReference type="InterPro" id="IPR043170">
    <property type="entry name" value="PTPA_C_lid"/>
</dbReference>
<reference evidence="9 10" key="1">
    <citation type="submission" date="2014-04" db="EMBL/GenBank/DDBJ databases">
        <title>Evolutionary Origins and Diversification of the Mycorrhizal Mutualists.</title>
        <authorList>
            <consortium name="DOE Joint Genome Institute"/>
            <consortium name="Mycorrhizal Genomics Consortium"/>
            <person name="Kohler A."/>
            <person name="Kuo A."/>
            <person name="Nagy L.G."/>
            <person name="Floudas D."/>
            <person name="Copeland A."/>
            <person name="Barry K.W."/>
            <person name="Cichocki N."/>
            <person name="Veneault-Fourrey C."/>
            <person name="LaButti K."/>
            <person name="Lindquist E.A."/>
            <person name="Lipzen A."/>
            <person name="Lundell T."/>
            <person name="Morin E."/>
            <person name="Murat C."/>
            <person name="Riley R."/>
            <person name="Ohm R."/>
            <person name="Sun H."/>
            <person name="Tunlid A."/>
            <person name="Henrissat B."/>
            <person name="Grigoriev I.V."/>
            <person name="Hibbett D.S."/>
            <person name="Martin F."/>
        </authorList>
    </citation>
    <scope>NUCLEOTIDE SEQUENCE [LARGE SCALE GENOMIC DNA]</scope>
    <source>
        <strain evidence="9 10">MD-312</strain>
    </source>
</reference>
<keyword evidence="5 7" id="KW-0697">Rotamase</keyword>
<dbReference type="GO" id="GO:0007052">
    <property type="term" value="P:mitotic spindle organization"/>
    <property type="evidence" value="ECO:0007669"/>
    <property type="project" value="TreeGrafter"/>
</dbReference>
<evidence type="ECO:0000256" key="1">
    <source>
        <dbReference type="ARBA" id="ARBA00000971"/>
    </source>
</evidence>
<evidence type="ECO:0000256" key="3">
    <source>
        <dbReference type="ARBA" id="ARBA00011019"/>
    </source>
</evidence>
<dbReference type="GO" id="GO:0008160">
    <property type="term" value="F:protein tyrosine phosphatase activator activity"/>
    <property type="evidence" value="ECO:0007669"/>
    <property type="project" value="TreeGrafter"/>
</dbReference>
<dbReference type="InterPro" id="IPR004327">
    <property type="entry name" value="Phstyr_phstse_ac"/>
</dbReference>